<proteinExistence type="predicted"/>
<accession>A0A5B8CDX9</accession>
<dbReference type="EMBL" id="CP041016">
    <property type="protein sequence ID" value="QDC37075.1"/>
    <property type="molecule type" value="Genomic_DNA"/>
</dbReference>
<evidence type="ECO:0000313" key="1">
    <source>
        <dbReference type="EMBL" id="QDC37075.1"/>
    </source>
</evidence>
<protein>
    <recommendedName>
        <fullName evidence="3">HNH endonuclease</fullName>
    </recommendedName>
</protein>
<organism evidence="1 2">
    <name type="scientific">Sphingobium fuliginis ATCC 27551</name>
    <dbReference type="NCBI Taxonomy" id="1208342"/>
    <lineage>
        <taxon>Bacteria</taxon>
        <taxon>Pseudomonadati</taxon>
        <taxon>Pseudomonadota</taxon>
        <taxon>Alphaproteobacteria</taxon>
        <taxon>Sphingomonadales</taxon>
        <taxon>Sphingomonadaceae</taxon>
        <taxon>Sphingobium</taxon>
    </lineage>
</organism>
<sequence length="118" mass="13183">MMPISPENRARYPKDWKAISQRIRFERAEGRCECEGECGIDHSGRCQAEHGKPNPMTGSNVVLTTAHLDHTPENCADDNLKAMCQRCHLRLDAGHHAVNARATRYRKIGQIDLFGAAA</sequence>
<name>A0A5B8CDX9_SPHSA</name>
<dbReference type="Proteomes" id="UP000311469">
    <property type="component" value="Chromosome cSF1"/>
</dbReference>
<evidence type="ECO:0000313" key="2">
    <source>
        <dbReference type="Proteomes" id="UP000311469"/>
    </source>
</evidence>
<evidence type="ECO:0008006" key="3">
    <source>
        <dbReference type="Google" id="ProtNLM"/>
    </source>
</evidence>
<dbReference type="KEGG" id="sufl:FIL70_07420"/>
<dbReference type="AlphaFoldDB" id="A0A5B8CDX9"/>
<gene>
    <name evidence="1" type="ORF">FIL70_07420</name>
</gene>
<reference evidence="1 2" key="1">
    <citation type="submission" date="2019-06" db="EMBL/GenBank/DDBJ databases">
        <title>Genome organization and adaptive potential of archetypical organophosphate degarding Sphingobium fuliginis ATCC 27551.</title>
        <authorList>
            <person name="Sarwar A."/>
            <person name="Parthasarathy S."/>
            <person name="Singh C."/>
            <person name="Siddavattam D."/>
        </authorList>
    </citation>
    <scope>NUCLEOTIDE SEQUENCE [LARGE SCALE GENOMIC DNA]</scope>
    <source>
        <strain evidence="1 2">ATCC 27551</strain>
    </source>
</reference>